<accession>A0A4P6LXS9</accession>
<evidence type="ECO:0000256" key="1">
    <source>
        <dbReference type="ARBA" id="ARBA00007951"/>
    </source>
</evidence>
<dbReference type="Pfam" id="PF01120">
    <property type="entry name" value="Alpha_L_fucos"/>
    <property type="match status" value="1"/>
</dbReference>
<evidence type="ECO:0000256" key="4">
    <source>
        <dbReference type="ARBA" id="ARBA00022801"/>
    </source>
</evidence>
<dbReference type="Gene3D" id="2.60.120.260">
    <property type="entry name" value="Galactose-binding domain-like"/>
    <property type="match status" value="1"/>
</dbReference>
<organism evidence="7 8">
    <name type="scientific">Blautia producta</name>
    <dbReference type="NCBI Taxonomy" id="33035"/>
    <lineage>
        <taxon>Bacteria</taxon>
        <taxon>Bacillati</taxon>
        <taxon>Bacillota</taxon>
        <taxon>Clostridia</taxon>
        <taxon>Lachnospirales</taxon>
        <taxon>Lachnospiraceae</taxon>
        <taxon>Blautia</taxon>
    </lineage>
</organism>
<dbReference type="InterPro" id="IPR000933">
    <property type="entry name" value="Glyco_hydro_29"/>
</dbReference>
<dbReference type="GO" id="GO:0005764">
    <property type="term" value="C:lysosome"/>
    <property type="evidence" value="ECO:0007669"/>
    <property type="project" value="TreeGrafter"/>
</dbReference>
<dbReference type="AlphaFoldDB" id="A0A4P6LXS9"/>
<name>A0A4P6LXS9_9FIRM</name>
<comment type="similarity">
    <text evidence="1">Belongs to the glycosyl hydrolase 29 family.</text>
</comment>
<feature type="domain" description="Glycoside hydrolase family 29 N-terminal" evidence="6">
    <location>
        <begin position="52"/>
        <end position="346"/>
    </location>
</feature>
<evidence type="ECO:0000256" key="2">
    <source>
        <dbReference type="ARBA" id="ARBA00012662"/>
    </source>
</evidence>
<dbReference type="SMR" id="A0A4P6LXS9"/>
<gene>
    <name evidence="7" type="ORF">PMF13cell1_02209</name>
</gene>
<evidence type="ECO:0000313" key="7">
    <source>
        <dbReference type="EMBL" id="QBE96662.1"/>
    </source>
</evidence>
<evidence type="ECO:0000259" key="6">
    <source>
        <dbReference type="Pfam" id="PF01120"/>
    </source>
</evidence>
<dbReference type="InterPro" id="IPR017853">
    <property type="entry name" value="GH"/>
</dbReference>
<keyword evidence="4" id="KW-0378">Hydrolase</keyword>
<evidence type="ECO:0000313" key="8">
    <source>
        <dbReference type="Proteomes" id="UP000289794"/>
    </source>
</evidence>
<dbReference type="SUPFAM" id="SSF51445">
    <property type="entry name" value="(Trans)glycosidases"/>
    <property type="match status" value="1"/>
</dbReference>
<keyword evidence="5" id="KW-0326">Glycosidase</keyword>
<dbReference type="SMART" id="SM00812">
    <property type="entry name" value="Alpha_L_fucos"/>
    <property type="match status" value="1"/>
</dbReference>
<dbReference type="RefSeq" id="WP_130180751.1">
    <property type="nucleotide sequence ID" value="NZ_CP035945.1"/>
</dbReference>
<keyword evidence="3" id="KW-0732">Signal</keyword>
<dbReference type="PANTHER" id="PTHR10030:SF37">
    <property type="entry name" value="ALPHA-L-FUCOSIDASE-RELATED"/>
    <property type="match status" value="1"/>
</dbReference>
<dbReference type="EMBL" id="CP035945">
    <property type="protein sequence ID" value="QBE96662.1"/>
    <property type="molecule type" value="Genomic_DNA"/>
</dbReference>
<proteinExistence type="inferred from homology"/>
<dbReference type="PANTHER" id="PTHR10030">
    <property type="entry name" value="ALPHA-L-FUCOSIDASE"/>
    <property type="match status" value="1"/>
</dbReference>
<dbReference type="GO" id="GO:0004560">
    <property type="term" value="F:alpha-L-fucosidase activity"/>
    <property type="evidence" value="ECO:0007669"/>
    <property type="project" value="InterPro"/>
</dbReference>
<dbReference type="GO" id="GO:0016139">
    <property type="term" value="P:glycoside catabolic process"/>
    <property type="evidence" value="ECO:0007669"/>
    <property type="project" value="TreeGrafter"/>
</dbReference>
<protein>
    <recommendedName>
        <fullName evidence="2">alpha-L-fucosidase</fullName>
        <ecNumber evidence="2">3.2.1.51</ecNumber>
    </recommendedName>
</protein>
<dbReference type="EC" id="3.2.1.51" evidence="2"/>
<dbReference type="InterPro" id="IPR057739">
    <property type="entry name" value="Glyco_hydro_29_N"/>
</dbReference>
<reference evidence="7 8" key="1">
    <citation type="submission" date="2019-01" db="EMBL/GenBank/DDBJ databases">
        <title>PMF-metabolizing Aryl O-demethylase.</title>
        <authorList>
            <person name="Kim M."/>
        </authorList>
    </citation>
    <scope>NUCLEOTIDE SEQUENCE [LARGE SCALE GENOMIC DNA]</scope>
    <source>
        <strain evidence="7 8">PMF1</strain>
    </source>
</reference>
<dbReference type="Gene3D" id="3.20.20.80">
    <property type="entry name" value="Glycosidases"/>
    <property type="match status" value="1"/>
</dbReference>
<dbReference type="KEGG" id="bpro:PMF13cell1_02209"/>
<sequence length="476" mass="54063">MENKTALDERLIKIRPHTRQIEIQNLGFYAFFHFTINTFTGKEWGDGTEDPSIFNPTEMDAEQWVRAVSSAGMKGAILTCKHHDGFCLWPSKYTGHSIASSPYRGGAGDIVQEVSWACKKYGLKFGVYLSPWDRNHRTYGQGKAYDDYFVNQLTELLTQYGDIFCVWFDGACGEGAGGRRQNYDWKRYYETVRKYQPKACISVTGPDVRWCGNEAGSTRKSEWSVVSAAMSMEERIAAASQHADDPSFRERVVSSMEEDLGSRGCLEKEENLIWYPAEVDVSIRPGWFYHREEDDQVRSLENLLDIYEKSVGGNATLLLNIPPMPNGRLNDRDVQRLKELGEHISVKYGNDLAASGKLYVKEQGRIWEADQLREDSYEAFYEGMGPQLEAGVVWNTPQKVSSVILKEDIRYSQRIERFEVFADQDGSLCRVYAGTTVGFRKIIPIKPTVTRRIIIRINDSRVAPVLSYLGVYGGIG</sequence>
<evidence type="ECO:0000256" key="3">
    <source>
        <dbReference type="ARBA" id="ARBA00022729"/>
    </source>
</evidence>
<dbReference type="GO" id="GO:0006004">
    <property type="term" value="P:fucose metabolic process"/>
    <property type="evidence" value="ECO:0007669"/>
    <property type="project" value="TreeGrafter"/>
</dbReference>
<dbReference type="Proteomes" id="UP000289794">
    <property type="component" value="Chromosome"/>
</dbReference>
<evidence type="ECO:0000256" key="5">
    <source>
        <dbReference type="ARBA" id="ARBA00023295"/>
    </source>
</evidence>